<keyword evidence="4" id="KW-0274">FAD</keyword>
<dbReference type="SUPFAM" id="SSF51905">
    <property type="entry name" value="FAD/NAD(P)-binding domain"/>
    <property type="match status" value="1"/>
</dbReference>
<evidence type="ECO:0000259" key="6">
    <source>
        <dbReference type="Pfam" id="PF00732"/>
    </source>
</evidence>
<dbReference type="InterPro" id="IPR007867">
    <property type="entry name" value="GMC_OxRtase_C"/>
</dbReference>
<feature type="domain" description="Glucose-methanol-choline oxidoreductase N-terminal" evidence="6">
    <location>
        <begin position="176"/>
        <end position="309"/>
    </location>
</feature>
<organism evidence="8 9">
    <name type="scientific">Pseudoalteromonas amylolytica</name>
    <dbReference type="NCBI Taxonomy" id="1859457"/>
    <lineage>
        <taxon>Bacteria</taxon>
        <taxon>Pseudomonadati</taxon>
        <taxon>Pseudomonadota</taxon>
        <taxon>Gammaproteobacteria</taxon>
        <taxon>Alteromonadales</taxon>
        <taxon>Pseudoalteromonadaceae</taxon>
        <taxon>Pseudoalteromonas</taxon>
    </lineage>
</organism>
<dbReference type="STRING" id="1859457.BET10_06915"/>
<keyword evidence="9" id="KW-1185">Reference proteome</keyword>
<evidence type="ECO:0000256" key="5">
    <source>
        <dbReference type="ARBA" id="ARBA00023002"/>
    </source>
</evidence>
<sequence length="528" mass="57749">MYDVVIVGSGVAGSICANELVKKGLKVAVLDAGHTLQRADLVLNQLRSGRDDSMSPYPLLPHAPHPDPVLLKDYPSSQKRQYDTSYIRTVGGTTWHWGGASWRFLPSDFKLKSNFGVGRDWGIDYQDLEPYYVLAEREMGISGEEIKQLKQWRSAPYPLPPVPLSYMDSFIKDKIASANLNLQAEPAARNTQPYDKRPSCCGSNNCIPICPIGAQYSAMHTLEKAIKSGVELIENAVVHRLEDNQKGEITNVIYRTPDGKDVSVKGKYFILAANAIESAKILLLSKTVHSPKGIANSSGLVGKNLMDHPTVHATFDIEEPVYSGRGPVGISAITDFMDGDFRKDYAAKKLAIGNGNFSEIIATEMIGDLLLNKDFKAQLKHKTIRRIGSHTQHEQLPSIDNKVTLSSTKFDALGLPYPEVTWDVEEYVIKSAEHSVKVYQQLGKLLGATDTKINVNLASNAHMLGTTIMGDDPKTSVVNADCFSHDHSNLTVAGGAVFPSSSSVNPTLTVAALSIRLSEKLSSLIKEK</sequence>
<accession>A0A1S1MYE4</accession>
<dbReference type="InterPro" id="IPR036188">
    <property type="entry name" value="FAD/NAD-bd_sf"/>
</dbReference>
<dbReference type="PANTHER" id="PTHR42784:SF1">
    <property type="entry name" value="PYRANOSE 2-OXIDASE"/>
    <property type="match status" value="1"/>
</dbReference>
<dbReference type="OrthoDB" id="9787779at2"/>
<dbReference type="RefSeq" id="WP_070983859.1">
    <property type="nucleotide sequence ID" value="NZ_MKJU01000022.1"/>
</dbReference>
<feature type="domain" description="Glucose-methanol-choline oxidoreductase C-terminal" evidence="7">
    <location>
        <begin position="400"/>
        <end position="513"/>
    </location>
</feature>
<protein>
    <recommendedName>
        <fullName evidence="10">Choline dehydrogenase</fullName>
    </recommendedName>
</protein>
<comment type="cofactor">
    <cofactor evidence="1">
        <name>FAD</name>
        <dbReference type="ChEBI" id="CHEBI:57692"/>
    </cofactor>
</comment>
<comment type="similarity">
    <text evidence="2">Belongs to the GMC oxidoreductase family.</text>
</comment>
<dbReference type="GO" id="GO:0050660">
    <property type="term" value="F:flavin adenine dinucleotide binding"/>
    <property type="evidence" value="ECO:0007669"/>
    <property type="project" value="InterPro"/>
</dbReference>
<name>A0A1S1MYE4_9GAMM</name>
<dbReference type="Pfam" id="PF05199">
    <property type="entry name" value="GMC_oxred_C"/>
    <property type="match status" value="1"/>
</dbReference>
<evidence type="ECO:0000256" key="1">
    <source>
        <dbReference type="ARBA" id="ARBA00001974"/>
    </source>
</evidence>
<dbReference type="Gene3D" id="3.50.50.60">
    <property type="entry name" value="FAD/NAD(P)-binding domain"/>
    <property type="match status" value="2"/>
</dbReference>
<dbReference type="InterPro" id="IPR051473">
    <property type="entry name" value="P2Ox-like"/>
</dbReference>
<dbReference type="PANTHER" id="PTHR42784">
    <property type="entry name" value="PYRANOSE 2-OXIDASE"/>
    <property type="match status" value="1"/>
</dbReference>
<dbReference type="EMBL" id="MKJU01000022">
    <property type="protein sequence ID" value="OHU92057.1"/>
    <property type="molecule type" value="Genomic_DNA"/>
</dbReference>
<comment type="caution">
    <text evidence="8">The sequence shown here is derived from an EMBL/GenBank/DDBJ whole genome shotgun (WGS) entry which is preliminary data.</text>
</comment>
<evidence type="ECO:0000256" key="3">
    <source>
        <dbReference type="ARBA" id="ARBA00022630"/>
    </source>
</evidence>
<dbReference type="Pfam" id="PF00732">
    <property type="entry name" value="GMC_oxred_N"/>
    <property type="match status" value="1"/>
</dbReference>
<dbReference type="Pfam" id="PF13450">
    <property type="entry name" value="NAD_binding_8"/>
    <property type="match status" value="1"/>
</dbReference>
<evidence type="ECO:0000259" key="7">
    <source>
        <dbReference type="Pfam" id="PF05199"/>
    </source>
</evidence>
<evidence type="ECO:0000313" key="8">
    <source>
        <dbReference type="EMBL" id="OHU92057.1"/>
    </source>
</evidence>
<evidence type="ECO:0000313" key="9">
    <source>
        <dbReference type="Proteomes" id="UP000179786"/>
    </source>
</evidence>
<dbReference type="GO" id="GO:0016614">
    <property type="term" value="F:oxidoreductase activity, acting on CH-OH group of donors"/>
    <property type="evidence" value="ECO:0007669"/>
    <property type="project" value="InterPro"/>
</dbReference>
<evidence type="ECO:0000256" key="4">
    <source>
        <dbReference type="ARBA" id="ARBA00022827"/>
    </source>
</evidence>
<evidence type="ECO:0000256" key="2">
    <source>
        <dbReference type="ARBA" id="ARBA00010790"/>
    </source>
</evidence>
<gene>
    <name evidence="8" type="ORF">BET10_06915</name>
</gene>
<dbReference type="Proteomes" id="UP000179786">
    <property type="component" value="Unassembled WGS sequence"/>
</dbReference>
<reference evidence="8 9" key="1">
    <citation type="submission" date="2016-09" db="EMBL/GenBank/DDBJ databases">
        <title>Pseudoalteromonas amylolytica sp. nov., isolated from the surface seawater.</title>
        <authorList>
            <person name="Wu Y.-H."/>
            <person name="Cheng H."/>
            <person name="Jin X.-B."/>
            <person name="Wang C.-S."/>
            <person name="Xu X.-W."/>
        </authorList>
    </citation>
    <scope>NUCLEOTIDE SEQUENCE [LARGE SCALE GENOMIC DNA]</scope>
    <source>
        <strain evidence="8 9">JW1</strain>
    </source>
</reference>
<keyword evidence="5" id="KW-0560">Oxidoreductase</keyword>
<keyword evidence="3" id="KW-0285">Flavoprotein</keyword>
<dbReference type="InterPro" id="IPR000172">
    <property type="entry name" value="GMC_OxRdtase_N"/>
</dbReference>
<proteinExistence type="inferred from homology"/>
<evidence type="ECO:0008006" key="10">
    <source>
        <dbReference type="Google" id="ProtNLM"/>
    </source>
</evidence>
<dbReference type="AlphaFoldDB" id="A0A1S1MYE4"/>